<dbReference type="RefSeq" id="WP_337309359.1">
    <property type="nucleotide sequence ID" value="NZ_JAEKNS010000037.1"/>
</dbReference>
<evidence type="ECO:0000313" key="2">
    <source>
        <dbReference type="Proteomes" id="UP000606991"/>
    </source>
</evidence>
<comment type="caution">
    <text evidence="1">The sequence shown here is derived from an EMBL/GenBank/DDBJ whole genome shotgun (WGS) entry which is preliminary data.</text>
</comment>
<proteinExistence type="predicted"/>
<organism evidence="1 2">
    <name type="scientific">Candidatus Aeolococcus gillhamiae</name>
    <dbReference type="NCBI Taxonomy" id="3127015"/>
    <lineage>
        <taxon>Bacteria</taxon>
        <taxon>Bacillati</taxon>
        <taxon>Candidatus Dormiibacterota</taxon>
        <taxon>Candidatus Dormibacteria</taxon>
        <taxon>Candidatus Aeolococcales</taxon>
        <taxon>Candidatus Aeolococcaceae</taxon>
        <taxon>Candidatus Aeolococcus</taxon>
    </lineage>
</organism>
<sequence length="144" mass="14997">MVVTPPPASTVAAPGCGATPVYRGGVPAWLITAGGASGLTDLPYVIARPPFAGGYLFGFPLRAGHPDNPTNKILWAMALPRNGSTLVINAHPLGASSPALTETLPDNSRPGEIYPDIFDVPSAGCWQVALDWTGHHVVLELDYA</sequence>
<dbReference type="Proteomes" id="UP000606991">
    <property type="component" value="Unassembled WGS sequence"/>
</dbReference>
<name>A0A934K198_9BACT</name>
<protein>
    <submittedName>
        <fullName evidence="1">Uncharacterized protein</fullName>
    </submittedName>
</protein>
<reference evidence="1 2" key="1">
    <citation type="submission" date="2020-10" db="EMBL/GenBank/DDBJ databases">
        <title>Ca. Dormibacterota MAGs.</title>
        <authorList>
            <person name="Montgomery K."/>
        </authorList>
    </citation>
    <scope>NUCLEOTIDE SEQUENCE [LARGE SCALE GENOMIC DNA]</scope>
    <source>
        <strain evidence="1">SC8812_S17_18</strain>
    </source>
</reference>
<gene>
    <name evidence="1" type="ORF">JF886_02725</name>
</gene>
<accession>A0A934K198</accession>
<dbReference type="AlphaFoldDB" id="A0A934K198"/>
<evidence type="ECO:0000313" key="1">
    <source>
        <dbReference type="EMBL" id="MBJ7593768.1"/>
    </source>
</evidence>
<dbReference type="EMBL" id="JAEKNS010000037">
    <property type="protein sequence ID" value="MBJ7593768.1"/>
    <property type="molecule type" value="Genomic_DNA"/>
</dbReference>